<geneLocation type="plasmid" evidence="7 8">
    <name>P4</name>
</geneLocation>
<keyword evidence="2 7" id="KW-0255">Endonuclease</keyword>
<dbReference type="GO" id="GO:0016787">
    <property type="term" value="F:hydrolase activity"/>
    <property type="evidence" value="ECO:0007669"/>
    <property type="project" value="UniProtKB-KW"/>
</dbReference>
<evidence type="ECO:0000256" key="4">
    <source>
        <dbReference type="ARBA" id="ARBA00022801"/>
    </source>
</evidence>
<proteinExistence type="inferred from homology"/>
<keyword evidence="3" id="KW-0227">DNA damage</keyword>
<keyword evidence="7" id="KW-0614">Plasmid</keyword>
<dbReference type="Proteomes" id="UP000007575">
    <property type="component" value="Plasmid P4"/>
</dbReference>
<dbReference type="GO" id="GO:0006298">
    <property type="term" value="P:mismatch repair"/>
    <property type="evidence" value="ECO:0007669"/>
    <property type="project" value="InterPro"/>
</dbReference>
<dbReference type="InterPro" id="IPR011335">
    <property type="entry name" value="Restrct_endonuc-II-like"/>
</dbReference>
<accession>H8H3L0</accession>
<organism evidence="7 8">
    <name type="scientific">Deinococcus gobiensis (strain DSM 21396 / JCM 16679 / CGMCC 1.7299 / I-0)</name>
    <dbReference type="NCBI Taxonomy" id="745776"/>
    <lineage>
        <taxon>Bacteria</taxon>
        <taxon>Thermotogati</taxon>
        <taxon>Deinococcota</taxon>
        <taxon>Deinococci</taxon>
        <taxon>Deinococcales</taxon>
        <taxon>Deinococcaceae</taxon>
        <taxon>Deinococcus</taxon>
    </lineage>
</organism>
<keyword evidence="5" id="KW-0234">DNA repair</keyword>
<dbReference type="HOGENOM" id="CLU_111913_1_1_0"/>
<evidence type="ECO:0000256" key="2">
    <source>
        <dbReference type="ARBA" id="ARBA00022759"/>
    </source>
</evidence>
<keyword evidence="8" id="KW-1185">Reference proteome</keyword>
<keyword evidence="1" id="KW-0540">Nuclease</keyword>
<dbReference type="CDD" id="cd00221">
    <property type="entry name" value="Vsr"/>
    <property type="match status" value="1"/>
</dbReference>
<dbReference type="SUPFAM" id="SSF52980">
    <property type="entry name" value="Restriction endonuclease-like"/>
    <property type="match status" value="1"/>
</dbReference>
<dbReference type="Pfam" id="PF03852">
    <property type="entry name" value="Vsr"/>
    <property type="match status" value="1"/>
</dbReference>
<dbReference type="NCBIfam" id="TIGR00632">
    <property type="entry name" value="vsr"/>
    <property type="match status" value="1"/>
</dbReference>
<dbReference type="GO" id="GO:0004519">
    <property type="term" value="F:endonuclease activity"/>
    <property type="evidence" value="ECO:0007669"/>
    <property type="project" value="UniProtKB-KW"/>
</dbReference>
<evidence type="ECO:0000256" key="6">
    <source>
        <dbReference type="ARBA" id="ARBA00029466"/>
    </source>
</evidence>
<dbReference type="REBASE" id="45844">
    <property type="entry name" value="V.DgoI0ORF36P"/>
</dbReference>
<dbReference type="InterPro" id="IPR004603">
    <property type="entry name" value="DNA_mismatch_endonuc_vsr"/>
</dbReference>
<dbReference type="EMBL" id="CP002195">
    <property type="protein sequence ID" value="AFD28107.1"/>
    <property type="molecule type" value="Genomic_DNA"/>
</dbReference>
<keyword evidence="4" id="KW-0378">Hydrolase</keyword>
<evidence type="ECO:0000256" key="5">
    <source>
        <dbReference type="ARBA" id="ARBA00023204"/>
    </source>
</evidence>
<gene>
    <name evidence="7" type="ordered locus">DGo_PD0033</name>
</gene>
<protein>
    <submittedName>
        <fullName evidence="7">DNA mismatch endonuclease vsr</fullName>
    </submittedName>
</protein>
<comment type="similarity">
    <text evidence="6">Belongs to the Vsr family.</text>
</comment>
<dbReference type="KEGG" id="dgo:DGo_PD0033"/>
<evidence type="ECO:0000313" key="8">
    <source>
        <dbReference type="Proteomes" id="UP000007575"/>
    </source>
</evidence>
<evidence type="ECO:0000256" key="3">
    <source>
        <dbReference type="ARBA" id="ARBA00022763"/>
    </source>
</evidence>
<sequence length="147" mass="17313">MSRIRAKDTKPEMVVRRLLHGAGFRYRLNDRRLPGTPDLVLPKYRAVIFIHGCFWHRHHCPLFHWPKSRQEFWVAKLTRNVERDQEASKQLLEAGWRVLTVWECALRGQGRLPSDVVIDQIRIWLAGAQVTGDLRSQYYSPEPLDND</sequence>
<reference evidence="7 8" key="1">
    <citation type="journal article" date="2012" name="PLoS ONE">
        <title>Genome sequence and transcriptome analysis of the radioresistant bacterium Deinococcus gobiensis: insights into the extreme environmental adaptations.</title>
        <authorList>
            <person name="Yuan M."/>
            <person name="Chen M."/>
            <person name="Zhang W."/>
            <person name="Lu W."/>
            <person name="Wang J."/>
            <person name="Yang M."/>
            <person name="Zhao P."/>
            <person name="Tang R."/>
            <person name="Li X."/>
            <person name="Hao Y."/>
            <person name="Zhou Z."/>
            <person name="Zhan Y."/>
            <person name="Yu H."/>
            <person name="Teng C."/>
            <person name="Yan Y."/>
            <person name="Ping S."/>
            <person name="Wang Y."/>
            <person name="Lin M."/>
        </authorList>
    </citation>
    <scope>NUCLEOTIDE SEQUENCE [LARGE SCALE GENOMIC DNA]</scope>
    <source>
        <strain evidence="8">DSM 21396 / JCM 16679 / CGMCC 1.7299 / I-0</strain>
        <plasmid evidence="7">P4</plasmid>
    </source>
</reference>
<dbReference type="AlphaFoldDB" id="H8H3L0"/>
<evidence type="ECO:0000313" key="7">
    <source>
        <dbReference type="EMBL" id="AFD28107.1"/>
    </source>
</evidence>
<dbReference type="Gene3D" id="3.40.960.10">
    <property type="entry name" value="VSR Endonuclease"/>
    <property type="match status" value="1"/>
</dbReference>
<evidence type="ECO:0000256" key="1">
    <source>
        <dbReference type="ARBA" id="ARBA00022722"/>
    </source>
</evidence>
<name>H8H3L0_DEIGI</name>